<protein>
    <recommendedName>
        <fullName evidence="4">Lactococcin 972 family bacteriocin</fullName>
    </recommendedName>
</protein>
<dbReference type="EMBL" id="CP115965">
    <property type="protein sequence ID" value="WZW98768.1"/>
    <property type="molecule type" value="Genomic_DNA"/>
</dbReference>
<dbReference type="Proteomes" id="UP001434337">
    <property type="component" value="Chromosome"/>
</dbReference>
<evidence type="ECO:0000313" key="3">
    <source>
        <dbReference type="Proteomes" id="UP001434337"/>
    </source>
</evidence>
<organism evidence="2 3">
    <name type="scientific">Propioniciclava soli</name>
    <dbReference type="NCBI Taxonomy" id="2775081"/>
    <lineage>
        <taxon>Bacteria</taxon>
        <taxon>Bacillati</taxon>
        <taxon>Actinomycetota</taxon>
        <taxon>Actinomycetes</taxon>
        <taxon>Propionibacteriales</taxon>
        <taxon>Propionibacteriaceae</taxon>
        <taxon>Propioniciclava</taxon>
    </lineage>
</organism>
<evidence type="ECO:0000313" key="2">
    <source>
        <dbReference type="EMBL" id="WZW98768.1"/>
    </source>
</evidence>
<evidence type="ECO:0008006" key="4">
    <source>
        <dbReference type="Google" id="ProtNLM"/>
    </source>
</evidence>
<evidence type="ECO:0000256" key="1">
    <source>
        <dbReference type="SAM" id="SignalP"/>
    </source>
</evidence>
<name>A0ABZ3C7L1_9ACTN</name>
<gene>
    <name evidence="2" type="ORF">PCC79_00745</name>
</gene>
<accession>A0ABZ3C7L1</accession>
<proteinExistence type="predicted"/>
<reference evidence="2 3" key="1">
    <citation type="journal article" date="2023" name="Environ Microbiome">
        <title>A coral-associated actinobacterium mitigates coral bleaching under heat stress.</title>
        <authorList>
            <person name="Li J."/>
            <person name="Zou Y."/>
            <person name="Li Q."/>
            <person name="Zhang J."/>
            <person name="Bourne D.G."/>
            <person name="Lyu Y."/>
            <person name="Liu C."/>
            <person name="Zhang S."/>
        </authorList>
    </citation>
    <scope>NUCLEOTIDE SEQUENCE [LARGE SCALE GENOMIC DNA]</scope>
    <source>
        <strain evidence="2 3">SCSIO 13291</strain>
    </source>
</reference>
<keyword evidence="3" id="KW-1185">Reference proteome</keyword>
<keyword evidence="1" id="KW-0732">Signal</keyword>
<feature type="chain" id="PRO_5047393164" description="Lactococcin 972 family bacteriocin" evidence="1">
    <location>
        <begin position="25"/>
        <end position="127"/>
    </location>
</feature>
<sequence length="127" mass="13279">MKIKKFAIPLAVVGMLAVGTSAWAGTTFQGYSTTVGKLNGNGYTAYQTKVGAGTAADLRSGTVGADYVVDARLQAAAGTGGWARDVGDNDTRQLWNSVQKGASARVQFSNDWNTAVDVQVSGTWRSN</sequence>
<feature type="signal peptide" evidence="1">
    <location>
        <begin position="1"/>
        <end position="24"/>
    </location>
</feature>
<dbReference type="RefSeq" id="WP_342372714.1">
    <property type="nucleotide sequence ID" value="NZ_CP115965.1"/>
</dbReference>